<dbReference type="Pfam" id="PF05048">
    <property type="entry name" value="NosD"/>
    <property type="match status" value="1"/>
</dbReference>
<gene>
    <name evidence="4" type="ORF">ACFPPA_14535</name>
</gene>
<evidence type="ECO:0000256" key="2">
    <source>
        <dbReference type="SAM" id="SignalP"/>
    </source>
</evidence>
<feature type="domain" description="Carbohydrate-binding/sugar hydrolysis" evidence="3">
    <location>
        <begin position="188"/>
        <end position="374"/>
    </location>
</feature>
<dbReference type="InterPro" id="IPR006626">
    <property type="entry name" value="PbH1"/>
</dbReference>
<feature type="compositionally biased region" description="Basic and acidic residues" evidence="1">
    <location>
        <begin position="419"/>
        <end position="430"/>
    </location>
</feature>
<proteinExistence type="predicted"/>
<dbReference type="SUPFAM" id="SSF51126">
    <property type="entry name" value="Pectin lyase-like"/>
    <property type="match status" value="1"/>
</dbReference>
<dbReference type="InterPro" id="IPR012334">
    <property type="entry name" value="Pectin_lyas_fold"/>
</dbReference>
<dbReference type="SMART" id="SM00722">
    <property type="entry name" value="CASH"/>
    <property type="match status" value="2"/>
</dbReference>
<sequence>MNFRSLWLLLLLAAPRACPAAQAPYSLEKAVAAAATGAVVNVPAGVHHVHLHLDKSISLVGSPGAVLDGDGSGDVIRVSASHVRIDHLTIRHSGSDLTAMNAGIYVDRALDDVTVSNNRIENVLFGVYLDGANHVVVNGNTIVGMPELRVPDRGDGIHLWNDTGCTISGNDVSKTRDGIYVYISPDNTIEDNRIHDVRYGVHYMYSKRNLLRGNISHGNTAGFALMASDHLHIIGNQAYDDMSYGLLLNYVNYSEIRGNEVRNIQGQFDTDGQVIAGAEGKAIFVYLSQGNTIADNLLEHSRIGIHVTAGSDQNTIYGNAFVDNKTQVMYVQNNAEEWSWDRRGNYWSNYLGWDLNGDRIGDVPYRPNDGVDVLLWKYPSARVLMSSPSILLMRYVQHAFPVFTPPSVQDSHPLMRIPENSRARAHDQRH</sequence>
<dbReference type="NCBIfam" id="TIGR03804">
    <property type="entry name" value="para_beta_helix"/>
    <property type="match status" value="3"/>
</dbReference>
<dbReference type="NCBIfam" id="TIGR04247">
    <property type="entry name" value="NosD_copper_fam"/>
    <property type="match status" value="1"/>
</dbReference>
<dbReference type="RefSeq" id="WP_377321150.1">
    <property type="nucleotide sequence ID" value="NZ_JBHSNF010000003.1"/>
</dbReference>
<comment type="caution">
    <text evidence="4">The sequence shown here is derived from an EMBL/GenBank/DDBJ whole genome shotgun (WGS) entry which is preliminary data.</text>
</comment>
<feature type="signal peptide" evidence="2">
    <location>
        <begin position="1"/>
        <end position="20"/>
    </location>
</feature>
<feature type="region of interest" description="Disordered" evidence="1">
    <location>
        <begin position="411"/>
        <end position="430"/>
    </location>
</feature>
<evidence type="ECO:0000313" key="5">
    <source>
        <dbReference type="Proteomes" id="UP001596114"/>
    </source>
</evidence>
<dbReference type="InterPro" id="IPR011050">
    <property type="entry name" value="Pectin_lyase_fold/virulence"/>
</dbReference>
<dbReference type="InterPro" id="IPR006633">
    <property type="entry name" value="Carb-bd_sugar_hydrolysis-dom"/>
</dbReference>
<dbReference type="Gene3D" id="2.160.20.10">
    <property type="entry name" value="Single-stranded right-handed beta-helix, Pectin lyase-like"/>
    <property type="match status" value="2"/>
</dbReference>
<evidence type="ECO:0000313" key="4">
    <source>
        <dbReference type="EMBL" id="MFC5526953.1"/>
    </source>
</evidence>
<accession>A0ABW0QQC9</accession>
<feature type="domain" description="Carbohydrate-binding/sugar hydrolysis" evidence="3">
    <location>
        <begin position="34"/>
        <end position="182"/>
    </location>
</feature>
<organism evidence="4 5">
    <name type="scientific">Rhodanobacter ginsengisoli</name>
    <dbReference type="NCBI Taxonomy" id="418646"/>
    <lineage>
        <taxon>Bacteria</taxon>
        <taxon>Pseudomonadati</taxon>
        <taxon>Pseudomonadota</taxon>
        <taxon>Gammaproteobacteria</taxon>
        <taxon>Lysobacterales</taxon>
        <taxon>Rhodanobacteraceae</taxon>
        <taxon>Rhodanobacter</taxon>
    </lineage>
</organism>
<evidence type="ECO:0000259" key="3">
    <source>
        <dbReference type="SMART" id="SM00722"/>
    </source>
</evidence>
<dbReference type="InterPro" id="IPR022441">
    <property type="entry name" value="Para_beta_helix_rpt-2"/>
</dbReference>
<dbReference type="SMART" id="SM00710">
    <property type="entry name" value="PbH1"/>
    <property type="match status" value="10"/>
</dbReference>
<dbReference type="InterPro" id="IPR007742">
    <property type="entry name" value="NosD_dom"/>
</dbReference>
<feature type="chain" id="PRO_5047500845" evidence="2">
    <location>
        <begin position="21"/>
        <end position="430"/>
    </location>
</feature>
<keyword evidence="5" id="KW-1185">Reference proteome</keyword>
<protein>
    <submittedName>
        <fullName evidence="4">Nitrous oxide reductase family maturation protein NosD</fullName>
    </submittedName>
</protein>
<keyword evidence="2" id="KW-0732">Signal</keyword>
<dbReference type="Proteomes" id="UP001596114">
    <property type="component" value="Unassembled WGS sequence"/>
</dbReference>
<reference evidence="5" key="1">
    <citation type="journal article" date="2019" name="Int. J. Syst. Evol. Microbiol.">
        <title>The Global Catalogue of Microorganisms (GCM) 10K type strain sequencing project: providing services to taxonomists for standard genome sequencing and annotation.</title>
        <authorList>
            <consortium name="The Broad Institute Genomics Platform"/>
            <consortium name="The Broad Institute Genome Sequencing Center for Infectious Disease"/>
            <person name="Wu L."/>
            <person name="Ma J."/>
        </authorList>
    </citation>
    <scope>NUCLEOTIDE SEQUENCE [LARGE SCALE GENOMIC DNA]</scope>
    <source>
        <strain evidence="5">CGMCC 1.16619</strain>
    </source>
</reference>
<name>A0ABW0QQC9_9GAMM</name>
<evidence type="ECO:0000256" key="1">
    <source>
        <dbReference type="SAM" id="MobiDB-lite"/>
    </source>
</evidence>
<dbReference type="InterPro" id="IPR026464">
    <property type="entry name" value="NosD_copper_fam"/>
</dbReference>
<dbReference type="EMBL" id="JBHSNF010000003">
    <property type="protein sequence ID" value="MFC5526953.1"/>
    <property type="molecule type" value="Genomic_DNA"/>
</dbReference>